<dbReference type="Gene3D" id="1.10.10.10">
    <property type="entry name" value="Winged helix-like DNA-binding domain superfamily/Winged helix DNA-binding domain"/>
    <property type="match status" value="1"/>
</dbReference>
<keyword evidence="3" id="KW-0804">Transcription</keyword>
<sequence length="120" mass="13621">MPALPRHDRLPDGSAQFQIVNEINIDVIHKALANPVRRNILGWLRSPQAYFQDQEFPLDFGVCAKSIDRRCGLAQSTVSEHLKTLLSANLITSRRISQCVFFNRNESVIQAFLKHAHAKL</sequence>
<dbReference type="OrthoDB" id="9790747at2"/>
<evidence type="ECO:0000256" key="1">
    <source>
        <dbReference type="ARBA" id="ARBA00023015"/>
    </source>
</evidence>
<dbReference type="InterPro" id="IPR051081">
    <property type="entry name" value="HTH_MetalResp_TranReg"/>
</dbReference>
<proteinExistence type="predicted"/>
<dbReference type="Pfam" id="PF01022">
    <property type="entry name" value="HTH_5"/>
    <property type="match status" value="1"/>
</dbReference>
<protein>
    <submittedName>
        <fullName evidence="5">ArsR family transcriptional regulator</fullName>
    </submittedName>
</protein>
<dbReference type="PANTHER" id="PTHR33154:SF33">
    <property type="entry name" value="TRANSCRIPTIONAL REPRESSOR SDPR"/>
    <property type="match status" value="1"/>
</dbReference>
<dbReference type="PANTHER" id="PTHR33154">
    <property type="entry name" value="TRANSCRIPTIONAL REGULATOR, ARSR FAMILY"/>
    <property type="match status" value="1"/>
</dbReference>
<evidence type="ECO:0000313" key="5">
    <source>
        <dbReference type="EMBL" id="AUT66125.1"/>
    </source>
</evidence>
<dbReference type="KEGG" id="pter:C2L65_35565"/>
<name>A0A2I8F2N7_9BURK</name>
<dbReference type="InterPro" id="IPR036388">
    <property type="entry name" value="WH-like_DNA-bd_sf"/>
</dbReference>
<dbReference type="GO" id="GO:0003677">
    <property type="term" value="F:DNA binding"/>
    <property type="evidence" value="ECO:0007669"/>
    <property type="project" value="UniProtKB-KW"/>
</dbReference>
<evidence type="ECO:0000259" key="4">
    <source>
        <dbReference type="PROSITE" id="PS50987"/>
    </source>
</evidence>
<dbReference type="InterPro" id="IPR001845">
    <property type="entry name" value="HTH_ArsR_DNA-bd_dom"/>
</dbReference>
<gene>
    <name evidence="5" type="ORF">C2L65_35565</name>
</gene>
<evidence type="ECO:0000256" key="3">
    <source>
        <dbReference type="ARBA" id="ARBA00023163"/>
    </source>
</evidence>
<evidence type="ECO:0000313" key="6">
    <source>
        <dbReference type="Proteomes" id="UP000243502"/>
    </source>
</evidence>
<dbReference type="SUPFAM" id="SSF46785">
    <property type="entry name" value="Winged helix' DNA-binding domain"/>
    <property type="match status" value="1"/>
</dbReference>
<dbReference type="AlphaFoldDB" id="A0A2I8F2N7"/>
<dbReference type="PROSITE" id="PS50987">
    <property type="entry name" value="HTH_ARSR_2"/>
    <property type="match status" value="1"/>
</dbReference>
<dbReference type="GO" id="GO:0003700">
    <property type="term" value="F:DNA-binding transcription factor activity"/>
    <property type="evidence" value="ECO:0007669"/>
    <property type="project" value="InterPro"/>
</dbReference>
<accession>A0A2I8F2N7</accession>
<reference evidence="5 6" key="1">
    <citation type="submission" date="2018-01" db="EMBL/GenBank/DDBJ databases">
        <title>Species boundaries and ecological features among Paraburkholderia terrae DSMZ17804T, P. hospita DSMZ17164T and P. caribensis DSMZ13236T.</title>
        <authorList>
            <person name="Pratama A.A."/>
        </authorList>
    </citation>
    <scope>NUCLEOTIDE SEQUENCE [LARGE SCALE GENOMIC DNA]</scope>
    <source>
        <strain evidence="5 6">DSM 17804</strain>
    </source>
</reference>
<keyword evidence="1" id="KW-0805">Transcription regulation</keyword>
<feature type="domain" description="HTH arsR-type" evidence="4">
    <location>
        <begin position="17"/>
        <end position="120"/>
    </location>
</feature>
<dbReference type="InterPro" id="IPR011991">
    <property type="entry name" value="ArsR-like_HTH"/>
</dbReference>
<evidence type="ECO:0000256" key="2">
    <source>
        <dbReference type="ARBA" id="ARBA00023125"/>
    </source>
</evidence>
<dbReference type="EMBL" id="CP026113">
    <property type="protein sequence ID" value="AUT66125.1"/>
    <property type="molecule type" value="Genomic_DNA"/>
</dbReference>
<dbReference type="Proteomes" id="UP000243502">
    <property type="component" value="Chromosome 3"/>
</dbReference>
<dbReference type="InterPro" id="IPR036390">
    <property type="entry name" value="WH_DNA-bd_sf"/>
</dbReference>
<dbReference type="CDD" id="cd00090">
    <property type="entry name" value="HTH_ARSR"/>
    <property type="match status" value="1"/>
</dbReference>
<keyword evidence="2" id="KW-0238">DNA-binding</keyword>
<organism evidence="5 6">
    <name type="scientific">Paraburkholderia terrae</name>
    <dbReference type="NCBI Taxonomy" id="311230"/>
    <lineage>
        <taxon>Bacteria</taxon>
        <taxon>Pseudomonadati</taxon>
        <taxon>Pseudomonadota</taxon>
        <taxon>Betaproteobacteria</taxon>
        <taxon>Burkholderiales</taxon>
        <taxon>Burkholderiaceae</taxon>
        <taxon>Paraburkholderia</taxon>
    </lineage>
</organism>